<evidence type="ECO:0000256" key="7">
    <source>
        <dbReference type="RuleBase" id="RU003827"/>
    </source>
</evidence>
<dbReference type="OrthoDB" id="1929172at2759"/>
<evidence type="ECO:0000256" key="3">
    <source>
        <dbReference type="ARBA" id="ARBA00022692"/>
    </source>
</evidence>
<reference evidence="11 12" key="1">
    <citation type="submission" date="2019-01" db="EMBL/GenBank/DDBJ databases">
        <title>Nuclear Genome Assembly of the Microalgal Biofuel strain Nannochloropsis salina CCMP1776.</title>
        <authorList>
            <person name="Hovde B."/>
        </authorList>
    </citation>
    <scope>NUCLEOTIDE SEQUENCE [LARGE SCALE GENOMIC DNA]</scope>
    <source>
        <strain evidence="11 12">CCMP1776</strain>
    </source>
</reference>
<evidence type="ECO:0000256" key="6">
    <source>
        <dbReference type="ARBA" id="ARBA00023136"/>
    </source>
</evidence>
<dbReference type="SMART" id="SM01190">
    <property type="entry name" value="EMP24_GP25L"/>
    <property type="match status" value="1"/>
</dbReference>
<feature type="domain" description="GOLD" evidence="10">
    <location>
        <begin position="26"/>
        <end position="113"/>
    </location>
</feature>
<dbReference type="AlphaFoldDB" id="A0A4D9D9Y5"/>
<keyword evidence="6 8" id="KW-0472">Membrane</keyword>
<evidence type="ECO:0000259" key="10">
    <source>
        <dbReference type="PROSITE" id="PS50866"/>
    </source>
</evidence>
<evidence type="ECO:0000256" key="8">
    <source>
        <dbReference type="SAM" id="Phobius"/>
    </source>
</evidence>
<keyword evidence="4 9" id="KW-0732">Signal</keyword>
<dbReference type="InterPro" id="IPR015720">
    <property type="entry name" value="Emp24-like"/>
</dbReference>
<keyword evidence="12" id="KW-1185">Reference proteome</keyword>
<feature type="transmembrane region" description="Helical" evidence="8">
    <location>
        <begin position="169"/>
        <end position="191"/>
    </location>
</feature>
<dbReference type="Proteomes" id="UP000355283">
    <property type="component" value="Unassembled WGS sequence"/>
</dbReference>
<feature type="signal peptide" evidence="9">
    <location>
        <begin position="1"/>
        <end position="16"/>
    </location>
</feature>
<comment type="subcellular location">
    <subcellularLocation>
        <location evidence="1 7">Membrane</location>
        <topology evidence="1 7">Single-pass type I membrane protein</topology>
    </subcellularLocation>
</comment>
<name>A0A4D9D9Y5_9STRA</name>
<keyword evidence="3 7" id="KW-0812">Transmembrane</keyword>
<gene>
    <name evidence="11" type="ORF">NSK_000470</name>
</gene>
<protein>
    <recommendedName>
        <fullName evidence="10">GOLD domain-containing protein</fullName>
    </recommendedName>
</protein>
<evidence type="ECO:0000256" key="9">
    <source>
        <dbReference type="SAM" id="SignalP"/>
    </source>
</evidence>
<feature type="chain" id="PRO_5020027632" description="GOLD domain-containing protein" evidence="9">
    <location>
        <begin position="17"/>
        <end position="201"/>
    </location>
</feature>
<comment type="caution">
    <text evidence="11">The sequence shown here is derived from an EMBL/GenBank/DDBJ whole genome shotgun (WGS) entry which is preliminary data.</text>
</comment>
<evidence type="ECO:0000256" key="1">
    <source>
        <dbReference type="ARBA" id="ARBA00004479"/>
    </source>
</evidence>
<organism evidence="11 12">
    <name type="scientific">Nannochloropsis salina CCMP1776</name>
    <dbReference type="NCBI Taxonomy" id="1027361"/>
    <lineage>
        <taxon>Eukaryota</taxon>
        <taxon>Sar</taxon>
        <taxon>Stramenopiles</taxon>
        <taxon>Ochrophyta</taxon>
        <taxon>Eustigmatophyceae</taxon>
        <taxon>Eustigmatales</taxon>
        <taxon>Monodopsidaceae</taxon>
        <taxon>Microchloropsis</taxon>
        <taxon>Microchloropsis salina</taxon>
    </lineage>
</organism>
<evidence type="ECO:0000313" key="11">
    <source>
        <dbReference type="EMBL" id="TFJ88116.1"/>
    </source>
</evidence>
<proteinExistence type="inferred from homology"/>
<sequence length="201" mass="22010">MLSLLLLILLLKPATSFTVEVAPGTVECYITVATQGDDFLGNFEVLTGGSHAPVEVTVEGPDGKLLWRAADKSEETFSFEAEANGDYTLCISNGARGRADDGIPRLVGFSFRTDVLVDEAIASEQSIRRLIELGNSLTKGLTNVMDHQSYMRQREDLHASTMESIGSRVLIWTVVEAVVLVGMAVWQISIISKFFEVRRAI</sequence>
<accession>A0A4D9D9Y5</accession>
<evidence type="ECO:0000256" key="2">
    <source>
        <dbReference type="ARBA" id="ARBA00007104"/>
    </source>
</evidence>
<dbReference type="Pfam" id="PF01105">
    <property type="entry name" value="EMP24_GP25L"/>
    <property type="match status" value="1"/>
</dbReference>
<evidence type="ECO:0000256" key="5">
    <source>
        <dbReference type="ARBA" id="ARBA00022989"/>
    </source>
</evidence>
<dbReference type="PANTHER" id="PTHR22811">
    <property type="entry name" value="TRANSMEMBRANE EMP24 DOMAIN-CONTAINING PROTEIN"/>
    <property type="match status" value="1"/>
</dbReference>
<dbReference type="InterPro" id="IPR009038">
    <property type="entry name" value="GOLD_dom"/>
</dbReference>
<comment type="similarity">
    <text evidence="2 7">Belongs to the EMP24/GP25L family.</text>
</comment>
<dbReference type="EMBL" id="SDOX01000002">
    <property type="protein sequence ID" value="TFJ88116.1"/>
    <property type="molecule type" value="Genomic_DNA"/>
</dbReference>
<keyword evidence="5 8" id="KW-1133">Transmembrane helix</keyword>
<dbReference type="PROSITE" id="PS50866">
    <property type="entry name" value="GOLD"/>
    <property type="match status" value="1"/>
</dbReference>
<evidence type="ECO:0000313" key="12">
    <source>
        <dbReference type="Proteomes" id="UP000355283"/>
    </source>
</evidence>
<dbReference type="GO" id="GO:0016020">
    <property type="term" value="C:membrane"/>
    <property type="evidence" value="ECO:0007669"/>
    <property type="project" value="UniProtKB-SubCell"/>
</dbReference>
<evidence type="ECO:0000256" key="4">
    <source>
        <dbReference type="ARBA" id="ARBA00022729"/>
    </source>
</evidence>